<proteinExistence type="predicted"/>
<evidence type="ECO:0000259" key="2">
    <source>
        <dbReference type="Pfam" id="PF10756"/>
    </source>
</evidence>
<name>A0A542EI24_9MICO</name>
<gene>
    <name evidence="3" type="ORF">FB459_2507</name>
</gene>
<protein>
    <submittedName>
        <fullName evidence="3">PH (Pleckstrin Homology) domain-containing protein</fullName>
    </submittedName>
</protein>
<keyword evidence="4" id="KW-1185">Reference proteome</keyword>
<comment type="caution">
    <text evidence="3">The sequence shown here is derived from an EMBL/GenBank/DDBJ whole genome shotgun (WGS) entry which is preliminary data.</text>
</comment>
<sequence length="163" mass="17584">MNTPSGSDPHHSGDHDPYTPFRPRSGRWVPLVAGLASIAVFGFVAINLPRGGVTGWTVLDALMMFLLGVGMAAFLWRYTAIKAVPTDKGLIVRNLFLTREVAWEEILGVQFGGGSPWLILDLADTEQLAVMAVQRADGEFAQAEAQRMAALVEANAYPDESVG</sequence>
<dbReference type="InterPro" id="IPR019692">
    <property type="entry name" value="CFP-6_PH"/>
</dbReference>
<keyword evidence="1" id="KW-0812">Transmembrane</keyword>
<dbReference type="EMBL" id="VFMO01000001">
    <property type="protein sequence ID" value="TQJ14990.1"/>
    <property type="molecule type" value="Genomic_DNA"/>
</dbReference>
<evidence type="ECO:0000313" key="3">
    <source>
        <dbReference type="EMBL" id="TQJ14990.1"/>
    </source>
</evidence>
<organism evidence="3 4">
    <name type="scientific">Yimella lutea</name>
    <dbReference type="NCBI Taxonomy" id="587872"/>
    <lineage>
        <taxon>Bacteria</taxon>
        <taxon>Bacillati</taxon>
        <taxon>Actinomycetota</taxon>
        <taxon>Actinomycetes</taxon>
        <taxon>Micrococcales</taxon>
        <taxon>Dermacoccaceae</taxon>
        <taxon>Yimella</taxon>
    </lineage>
</organism>
<evidence type="ECO:0000313" key="4">
    <source>
        <dbReference type="Proteomes" id="UP000320806"/>
    </source>
</evidence>
<dbReference type="Pfam" id="PF10756">
    <property type="entry name" value="bPH_6"/>
    <property type="match status" value="1"/>
</dbReference>
<keyword evidence="1" id="KW-1133">Transmembrane helix</keyword>
<feature type="transmembrane region" description="Helical" evidence="1">
    <location>
        <begin position="28"/>
        <end position="48"/>
    </location>
</feature>
<feature type="domain" description="Low molecular weight protein antigen 6 PH" evidence="2">
    <location>
        <begin position="86"/>
        <end position="148"/>
    </location>
</feature>
<reference evidence="3 4" key="1">
    <citation type="submission" date="2019-06" db="EMBL/GenBank/DDBJ databases">
        <title>Sequencing the genomes of 1000 actinobacteria strains.</title>
        <authorList>
            <person name="Klenk H.-P."/>
        </authorList>
    </citation>
    <scope>NUCLEOTIDE SEQUENCE [LARGE SCALE GENOMIC DNA]</scope>
    <source>
        <strain evidence="3 4">DSM 19828</strain>
    </source>
</reference>
<keyword evidence="1" id="KW-0472">Membrane</keyword>
<evidence type="ECO:0000256" key="1">
    <source>
        <dbReference type="SAM" id="Phobius"/>
    </source>
</evidence>
<dbReference type="OrthoDB" id="3824918at2"/>
<accession>A0A542EI24</accession>
<feature type="transmembrane region" description="Helical" evidence="1">
    <location>
        <begin position="54"/>
        <end position="76"/>
    </location>
</feature>
<dbReference type="Proteomes" id="UP000320806">
    <property type="component" value="Unassembled WGS sequence"/>
</dbReference>
<dbReference type="AlphaFoldDB" id="A0A542EI24"/>
<dbReference type="RefSeq" id="WP_141928706.1">
    <property type="nucleotide sequence ID" value="NZ_BAABCI010000006.1"/>
</dbReference>